<accession>A0A328C1B7</accession>
<reference evidence="1 2" key="1">
    <citation type="submission" date="2018-05" db="EMBL/GenBank/DDBJ databases">
        <title>Lujinxingia marina gen. nov. sp. nov., a new facultative anaerobic member of the class Deltaproteobacteria, and proposal of Lujinxingaceae fam. nov.</title>
        <authorList>
            <person name="Li C.-M."/>
        </authorList>
    </citation>
    <scope>NUCLEOTIDE SEQUENCE [LARGE SCALE GENOMIC DNA]</scope>
    <source>
        <strain evidence="1 2">B210</strain>
    </source>
</reference>
<proteinExistence type="predicted"/>
<dbReference type="AlphaFoldDB" id="A0A328C1B7"/>
<protein>
    <submittedName>
        <fullName evidence="1">Uncharacterized protein</fullName>
    </submittedName>
</protein>
<dbReference type="EMBL" id="QHKO01000015">
    <property type="protein sequence ID" value="RAL20089.1"/>
    <property type="molecule type" value="Genomic_DNA"/>
</dbReference>
<gene>
    <name evidence="1" type="ORF">DL240_18850</name>
</gene>
<sequence length="66" mass="7032">MSGLWRRQVRRRAGGGAWWSARGKVGRSSGSGGECREVERVGGECREVERVGVAIFNDGGPVDQGG</sequence>
<comment type="caution">
    <text evidence="1">The sequence shown here is derived from an EMBL/GenBank/DDBJ whole genome shotgun (WGS) entry which is preliminary data.</text>
</comment>
<organism evidence="1 2">
    <name type="scientific">Lujinxingia litoralis</name>
    <dbReference type="NCBI Taxonomy" id="2211119"/>
    <lineage>
        <taxon>Bacteria</taxon>
        <taxon>Deltaproteobacteria</taxon>
        <taxon>Bradymonadales</taxon>
        <taxon>Lujinxingiaceae</taxon>
        <taxon>Lujinxingia</taxon>
    </lineage>
</organism>
<evidence type="ECO:0000313" key="2">
    <source>
        <dbReference type="Proteomes" id="UP000249169"/>
    </source>
</evidence>
<keyword evidence="2" id="KW-1185">Reference proteome</keyword>
<evidence type="ECO:0000313" key="1">
    <source>
        <dbReference type="EMBL" id="RAL20089.1"/>
    </source>
</evidence>
<name>A0A328C1B7_9DELT</name>
<dbReference type="Proteomes" id="UP000249169">
    <property type="component" value="Unassembled WGS sequence"/>
</dbReference>